<evidence type="ECO:0000256" key="2">
    <source>
        <dbReference type="ARBA" id="ARBA00022467"/>
    </source>
</evidence>
<dbReference type="PRINTS" id="PR00597">
    <property type="entry name" value="GELSOLIN"/>
</dbReference>
<comment type="similarity">
    <text evidence="1">Belongs to the villin/gelsolin family.</text>
</comment>
<evidence type="ECO:0000313" key="7">
    <source>
        <dbReference type="Proteomes" id="UP000789390"/>
    </source>
</evidence>
<dbReference type="SUPFAM" id="SSF47050">
    <property type="entry name" value="VHP, Villin headpiece domain"/>
    <property type="match status" value="1"/>
</dbReference>
<dbReference type="FunFam" id="3.40.20.10:FF:000001">
    <property type="entry name" value="Gelsolin"/>
    <property type="match status" value="1"/>
</dbReference>
<dbReference type="Gene3D" id="3.40.20.10">
    <property type="entry name" value="Severin"/>
    <property type="match status" value="6"/>
</dbReference>
<dbReference type="CDD" id="cd11292">
    <property type="entry name" value="gelsolin_S3_like"/>
    <property type="match status" value="1"/>
</dbReference>
<name>A0A8J2WNU3_9CRUS</name>
<feature type="domain" description="HP" evidence="5">
    <location>
        <begin position="779"/>
        <end position="845"/>
    </location>
</feature>
<dbReference type="GO" id="GO:0008154">
    <property type="term" value="P:actin polymerization or depolymerization"/>
    <property type="evidence" value="ECO:0007669"/>
    <property type="project" value="TreeGrafter"/>
</dbReference>
<accession>A0A8J2WNU3</accession>
<comment type="caution">
    <text evidence="6">The sequence shown here is derived from an EMBL/GenBank/DDBJ whole genome shotgun (WGS) entry which is preliminary data.</text>
</comment>
<evidence type="ECO:0000259" key="5">
    <source>
        <dbReference type="PROSITE" id="PS51089"/>
    </source>
</evidence>
<dbReference type="CDD" id="cd11288">
    <property type="entry name" value="gelsolin_S5_like"/>
    <property type="match status" value="1"/>
</dbReference>
<evidence type="ECO:0000256" key="3">
    <source>
        <dbReference type="ARBA" id="ARBA00022737"/>
    </source>
</evidence>
<organism evidence="6 7">
    <name type="scientific">Daphnia galeata</name>
    <dbReference type="NCBI Taxonomy" id="27404"/>
    <lineage>
        <taxon>Eukaryota</taxon>
        <taxon>Metazoa</taxon>
        <taxon>Ecdysozoa</taxon>
        <taxon>Arthropoda</taxon>
        <taxon>Crustacea</taxon>
        <taxon>Branchiopoda</taxon>
        <taxon>Diplostraca</taxon>
        <taxon>Cladocera</taxon>
        <taxon>Anomopoda</taxon>
        <taxon>Daphniidae</taxon>
        <taxon>Daphnia</taxon>
    </lineage>
</organism>
<gene>
    <name evidence="6" type="ORF">DGAL_LOCUS13653</name>
</gene>
<evidence type="ECO:0000256" key="4">
    <source>
        <dbReference type="ARBA" id="ARBA00023203"/>
    </source>
</evidence>
<dbReference type="OrthoDB" id="6375767at2759"/>
<keyword evidence="3" id="KW-0677">Repeat</keyword>
<sequence>MTTNGTKHHNVVDPAFSVVSKDTSVFIIWRVEDLKLVQLPKESYGKFHAGDSYLIYSAFETGQPCGTLLQQNKPTSSGKLERFVHFWLGTETTQDEAGVVAIKAVELDDYLGGSPVQQREVEGSESTRFMTYFKDGIRILPGGAASGFKHVTDEFHPALYSVKGKRNPVVRQLPEVSWSLMNEGDVFVLDCKKYIFGWVGRSANNMEKMHAAKLAQSLKGDHGESYSTLVIVEDGQELALPDAERAAFEALLPIKDKKLKPVDADKDETVETATFTEIKLYRCTDEDGTLKVTEIKKGPLFQADLNSADSFIVDNGANGIFVWVGKKATQQERTEAMRNGQSFAKKKEYPPNTNVVRVLDGGEPAEFRSLFRDWKVRDQAVGFGRQASVGKIAKVTQTKFDASTLHENPKAAAKAGMVDDGTGKKEIYRVIDKELSPVPHTEHGKFYAGDCYVINYAYTAGGTEKNIIYYWLGSTAGQDEKGTAAVMAVSLDNKLGGRAVQIRLIQGKEPEHFLAMFGGKLIIYSGGRASSFESQEGEKDDVLGDTYMLQVRGNAAHNTKAVQVPLKASSLNSNDVFILFSPSVVYIWCGKGCTGDEREMAKKVSADGKADSQIMAEGQEKADFWTLLGGKGPYITDMRTAEEIQEHEPRLFQCSNATGNMKVEEILDFNQTDLAEEDVMVLDAWHSIFIWVGVNSNKQEVALVEKGVVDYLRTDPKGRDMDTPILKIHQGCEPPTFTGFFGAWDPTSWENRMDFEKMKAELMKTNPNMTITLSVNGAAGEKNKYPLVVLQEKDPEKLPADVNPIQKELSLHDAEFSRVFKMERAAYEALPGWKRDTLKKSAGIF</sequence>
<dbReference type="GO" id="GO:0005737">
    <property type="term" value="C:cytoplasm"/>
    <property type="evidence" value="ECO:0007669"/>
    <property type="project" value="TreeGrafter"/>
</dbReference>
<dbReference type="GO" id="GO:0005546">
    <property type="term" value="F:phosphatidylinositol-4,5-bisphosphate binding"/>
    <property type="evidence" value="ECO:0007669"/>
    <property type="project" value="TreeGrafter"/>
</dbReference>
<reference evidence="6" key="1">
    <citation type="submission" date="2021-11" db="EMBL/GenBank/DDBJ databases">
        <authorList>
            <person name="Schell T."/>
        </authorList>
    </citation>
    <scope>NUCLEOTIDE SEQUENCE</scope>
    <source>
        <strain evidence="6">M5</strain>
    </source>
</reference>
<protein>
    <recommendedName>
        <fullName evidence="5">HP domain-containing protein</fullName>
    </recommendedName>
</protein>
<keyword evidence="4" id="KW-0009">Actin-binding</keyword>
<dbReference type="CDD" id="cd11290">
    <property type="entry name" value="gelsolin_S1_like"/>
    <property type="match status" value="1"/>
</dbReference>
<dbReference type="SUPFAM" id="SSF55753">
    <property type="entry name" value="Actin depolymerizing proteins"/>
    <property type="match status" value="6"/>
</dbReference>
<dbReference type="InterPro" id="IPR007123">
    <property type="entry name" value="Gelsolin-like_dom"/>
</dbReference>
<dbReference type="EMBL" id="CAKKLH010000300">
    <property type="protein sequence ID" value="CAH0110153.1"/>
    <property type="molecule type" value="Genomic_DNA"/>
</dbReference>
<dbReference type="GO" id="GO:0051016">
    <property type="term" value="P:barbed-end actin filament capping"/>
    <property type="evidence" value="ECO:0007669"/>
    <property type="project" value="TreeGrafter"/>
</dbReference>
<dbReference type="FunFam" id="3.40.20.10:FF:000005">
    <property type="entry name" value="Gelsolin"/>
    <property type="match status" value="1"/>
</dbReference>
<dbReference type="GO" id="GO:0051015">
    <property type="term" value="F:actin filament binding"/>
    <property type="evidence" value="ECO:0007669"/>
    <property type="project" value="InterPro"/>
</dbReference>
<keyword evidence="7" id="KW-1185">Reference proteome</keyword>
<dbReference type="InterPro" id="IPR036886">
    <property type="entry name" value="Villin_headpiece_dom_sf"/>
</dbReference>
<dbReference type="PROSITE" id="PS51089">
    <property type="entry name" value="HP"/>
    <property type="match status" value="1"/>
</dbReference>
<evidence type="ECO:0000313" key="6">
    <source>
        <dbReference type="EMBL" id="CAH0110153.1"/>
    </source>
</evidence>
<dbReference type="GO" id="GO:0051014">
    <property type="term" value="P:actin filament severing"/>
    <property type="evidence" value="ECO:0007669"/>
    <property type="project" value="TreeGrafter"/>
</dbReference>
<dbReference type="CDD" id="cd11291">
    <property type="entry name" value="gelsolin_S6_like"/>
    <property type="match status" value="1"/>
</dbReference>
<dbReference type="InterPro" id="IPR007122">
    <property type="entry name" value="Villin/Gelsolin"/>
</dbReference>
<dbReference type="Pfam" id="PF02209">
    <property type="entry name" value="VHP"/>
    <property type="match status" value="1"/>
</dbReference>
<dbReference type="InterPro" id="IPR029006">
    <property type="entry name" value="ADF-H/Gelsolin-like_dom_sf"/>
</dbReference>
<dbReference type="PANTHER" id="PTHR11977">
    <property type="entry name" value="VILLIN"/>
    <property type="match status" value="1"/>
</dbReference>
<dbReference type="GO" id="GO:0015629">
    <property type="term" value="C:actin cytoskeleton"/>
    <property type="evidence" value="ECO:0007669"/>
    <property type="project" value="TreeGrafter"/>
</dbReference>
<dbReference type="Gene3D" id="1.10.950.10">
    <property type="entry name" value="Villin headpiece domain"/>
    <property type="match status" value="1"/>
</dbReference>
<dbReference type="AlphaFoldDB" id="A0A8J2WNU3"/>
<dbReference type="SMART" id="SM00262">
    <property type="entry name" value="GEL"/>
    <property type="match status" value="6"/>
</dbReference>
<evidence type="ECO:0000256" key="1">
    <source>
        <dbReference type="ARBA" id="ARBA00008418"/>
    </source>
</evidence>
<proteinExistence type="inferred from homology"/>
<dbReference type="Pfam" id="PF00626">
    <property type="entry name" value="Gelsolin"/>
    <property type="match status" value="6"/>
</dbReference>
<dbReference type="InterPro" id="IPR003128">
    <property type="entry name" value="Villin_headpiece"/>
</dbReference>
<dbReference type="PANTHER" id="PTHR11977:SF57">
    <property type="entry name" value="VILLIN-LIKE PROTEIN QUAIL"/>
    <property type="match status" value="1"/>
</dbReference>
<keyword evidence="2" id="KW-0117">Actin capping</keyword>
<dbReference type="Proteomes" id="UP000789390">
    <property type="component" value="Unassembled WGS sequence"/>
</dbReference>
<dbReference type="CDD" id="cd11293">
    <property type="entry name" value="gelsolin_S4_like"/>
    <property type="match status" value="1"/>
</dbReference>
<dbReference type="SMART" id="SM00153">
    <property type="entry name" value="VHP"/>
    <property type="match status" value="1"/>
</dbReference>